<comment type="subcellular location">
    <subcellularLocation>
        <location evidence="1 6">Cell membrane</location>
        <topology evidence="1 6">Multi-pass membrane protein</topology>
    </subcellularLocation>
</comment>
<keyword evidence="5 7" id="KW-0472">Membrane</keyword>
<dbReference type="InterPro" id="IPR045324">
    <property type="entry name" value="Small_multidrug_res"/>
</dbReference>
<evidence type="ECO:0000256" key="1">
    <source>
        <dbReference type="ARBA" id="ARBA00004651"/>
    </source>
</evidence>
<dbReference type="Proteomes" id="UP000233350">
    <property type="component" value="Unassembled WGS sequence"/>
</dbReference>
<dbReference type="OrthoDB" id="2168659at2"/>
<reference evidence="8 9" key="1">
    <citation type="submission" date="2016-07" db="EMBL/GenBank/DDBJ databases">
        <title>Detection of Helicobacter winghamensis from caecal content of red fox (Vulpes vulpes).</title>
        <authorList>
            <person name="Zanoni R.G."/>
            <person name="Florio D."/>
            <person name="Caffara M."/>
            <person name="Renzi M."/>
            <person name="Parisi A."/>
            <person name="Pasquali F."/>
            <person name="Manfreda G."/>
        </authorList>
    </citation>
    <scope>NUCLEOTIDE SEQUENCE [LARGE SCALE GENOMIC DNA]</scope>
    <source>
        <strain evidence="8 9">295_13</strain>
    </source>
</reference>
<name>A0A2N3PLE1_9HELI</name>
<evidence type="ECO:0000313" key="8">
    <source>
        <dbReference type="EMBL" id="PKT82601.1"/>
    </source>
</evidence>
<evidence type="ECO:0000256" key="5">
    <source>
        <dbReference type="ARBA" id="ARBA00023136"/>
    </source>
</evidence>
<comment type="caution">
    <text evidence="8">The sequence shown here is derived from an EMBL/GenBank/DDBJ whole genome shotgun (WGS) entry which is preliminary data.</text>
</comment>
<feature type="transmembrane region" description="Helical" evidence="7">
    <location>
        <begin position="29"/>
        <end position="47"/>
    </location>
</feature>
<evidence type="ECO:0000256" key="2">
    <source>
        <dbReference type="ARBA" id="ARBA00022475"/>
    </source>
</evidence>
<comment type="similarity">
    <text evidence="6">Belongs to the drug/metabolite transporter (DMT) superfamily. Small multidrug resistance (SMR) (TC 2.A.7.1) family.</text>
</comment>
<dbReference type="InterPro" id="IPR000390">
    <property type="entry name" value="Small_drug/metabolite_transptr"/>
</dbReference>
<dbReference type="PANTHER" id="PTHR30561">
    <property type="entry name" value="SMR FAMILY PROTON-DEPENDENT DRUG EFFLUX TRANSPORTER SUGE"/>
    <property type="match status" value="1"/>
</dbReference>
<keyword evidence="4 7" id="KW-1133">Transmembrane helix</keyword>
<dbReference type="Gene3D" id="1.10.3730.20">
    <property type="match status" value="1"/>
</dbReference>
<dbReference type="EMBL" id="MBPK01000002">
    <property type="protein sequence ID" value="PKT82601.1"/>
    <property type="molecule type" value="Genomic_DNA"/>
</dbReference>
<feature type="transmembrane region" description="Helical" evidence="7">
    <location>
        <begin position="81"/>
        <end position="100"/>
    </location>
</feature>
<sequence>MAWLLILFGGFVEILWVSGLKHSTTLMGYFFTIVGILISFTCMILAIKRVEVSVAYAVFVGIGAAGVVLSEIFIFGASVSMLQLVLIVLLLVGVVGLKLVSKESDAQDSKAIDEIAEALGIDALDDQIEAGRNLK</sequence>
<dbReference type="STRING" id="556267.HWAG_00570"/>
<keyword evidence="9" id="KW-1185">Reference proteome</keyword>
<keyword evidence="2" id="KW-1003">Cell membrane</keyword>
<dbReference type="RefSeq" id="WP_006802263.1">
    <property type="nucleotide sequence ID" value="NZ_CABKOI010000021.1"/>
</dbReference>
<evidence type="ECO:0000256" key="4">
    <source>
        <dbReference type="ARBA" id="ARBA00022989"/>
    </source>
</evidence>
<keyword evidence="3 6" id="KW-0812">Transmembrane</keyword>
<organism evidence="8 9">
    <name type="scientific">Helicobacter winghamensis</name>
    <dbReference type="NCBI Taxonomy" id="157268"/>
    <lineage>
        <taxon>Bacteria</taxon>
        <taxon>Pseudomonadati</taxon>
        <taxon>Campylobacterota</taxon>
        <taxon>Epsilonproteobacteria</taxon>
        <taxon>Campylobacterales</taxon>
        <taxon>Helicobacteraceae</taxon>
        <taxon>Helicobacter</taxon>
    </lineage>
</organism>
<evidence type="ECO:0000256" key="6">
    <source>
        <dbReference type="RuleBase" id="RU003942"/>
    </source>
</evidence>
<dbReference type="SUPFAM" id="SSF103481">
    <property type="entry name" value="Multidrug resistance efflux transporter EmrE"/>
    <property type="match status" value="1"/>
</dbReference>
<protein>
    <submittedName>
        <fullName evidence="8">Quaternary ammonium compound resistance protein</fullName>
    </submittedName>
</protein>
<dbReference type="PANTHER" id="PTHR30561:SF7">
    <property type="entry name" value="GUANIDINIUM EFFLUX SYSTEM SUBUNIT GDNC-RELATED"/>
    <property type="match status" value="1"/>
</dbReference>
<proteinExistence type="inferred from homology"/>
<dbReference type="GO" id="GO:0022857">
    <property type="term" value="F:transmembrane transporter activity"/>
    <property type="evidence" value="ECO:0007669"/>
    <property type="project" value="InterPro"/>
</dbReference>
<gene>
    <name evidence="8" type="ORF">BCM31_07690</name>
</gene>
<evidence type="ECO:0000256" key="7">
    <source>
        <dbReference type="SAM" id="Phobius"/>
    </source>
</evidence>
<dbReference type="GO" id="GO:0005886">
    <property type="term" value="C:plasma membrane"/>
    <property type="evidence" value="ECO:0007669"/>
    <property type="project" value="UniProtKB-SubCell"/>
</dbReference>
<feature type="transmembrane region" description="Helical" evidence="7">
    <location>
        <begin position="54"/>
        <end position="75"/>
    </location>
</feature>
<evidence type="ECO:0000256" key="3">
    <source>
        <dbReference type="ARBA" id="ARBA00022692"/>
    </source>
</evidence>
<dbReference type="GeneID" id="97289093"/>
<dbReference type="AlphaFoldDB" id="A0A2N3PLE1"/>
<accession>A0A2N3PLE1</accession>
<dbReference type="InterPro" id="IPR037185">
    <property type="entry name" value="EmrE-like"/>
</dbReference>
<dbReference type="Pfam" id="PF00893">
    <property type="entry name" value="Multi_Drug_Res"/>
    <property type="match status" value="1"/>
</dbReference>
<evidence type="ECO:0000313" key="9">
    <source>
        <dbReference type="Proteomes" id="UP000233350"/>
    </source>
</evidence>